<feature type="compositionally biased region" description="Polar residues" evidence="1">
    <location>
        <begin position="14"/>
        <end position="29"/>
    </location>
</feature>
<reference evidence="3" key="1">
    <citation type="submission" date="2025-08" db="UniProtKB">
        <authorList>
            <consortium name="RefSeq"/>
        </authorList>
    </citation>
    <scope>IDENTIFICATION</scope>
</reference>
<sequence length="392" mass="44635">MAPGLRFRSKKKVIQQTQNNEQLGQPSTISEQNLPNEQVLQPHQVSVDVNSNDVATIIPPKRVRGPTRGLGLEKFIKGNNKMVIDIPKGKGRPVSEVQSAKLSSEIGLISRQFIPVPTKWKGMTNDDKNHAMERLKSKFEIDFDDTYIQSSVMSILSKLSRNQRYKLHLYYKSLPNDQEARQKPPSKFNLTQENWEALCDMFSNPEYKAKCEKNKTCRQKVKFPHNQGSKAFVASRYAMRNDEEEPNRMEFFKRTHYSEAKGWSNPMAQSDYEKMQELLSKPIEEGMEPRTIDSIVDEVLGTKAGYIKGLGYGPKPDKQTTSPTISKLSEKLKKTKRKLKQHKLNFELVRDHMQIMTQAMVGYGIQVPMPQFAASSEPSSPSMESLSSEGSD</sequence>
<dbReference type="RefSeq" id="XP_039139183.1">
    <property type="nucleotide sequence ID" value="XM_039283249.1"/>
</dbReference>
<feature type="region of interest" description="Disordered" evidence="1">
    <location>
        <begin position="371"/>
        <end position="392"/>
    </location>
</feature>
<dbReference type="PANTHER" id="PTHR33063:SF13">
    <property type="entry name" value="OS02G0583500 PROTEIN"/>
    <property type="match status" value="1"/>
</dbReference>
<feature type="region of interest" description="Disordered" evidence="1">
    <location>
        <begin position="1"/>
        <end position="29"/>
    </location>
</feature>
<accession>A0AB40CJC8</accession>
<protein>
    <submittedName>
        <fullName evidence="3">Uncharacterized protein LOC120276493</fullName>
    </submittedName>
</protein>
<keyword evidence="2" id="KW-1185">Reference proteome</keyword>
<proteinExistence type="predicted"/>
<dbReference type="PANTHER" id="PTHR33063">
    <property type="entry name" value="OS02G0583500 PROTEIN"/>
    <property type="match status" value="1"/>
</dbReference>
<dbReference type="Proteomes" id="UP001515500">
    <property type="component" value="Chromosome 14"/>
</dbReference>
<dbReference type="Pfam" id="PF03004">
    <property type="entry name" value="Transposase_24"/>
    <property type="match status" value="1"/>
</dbReference>
<evidence type="ECO:0000256" key="1">
    <source>
        <dbReference type="SAM" id="MobiDB-lite"/>
    </source>
</evidence>
<feature type="compositionally biased region" description="Low complexity" evidence="1">
    <location>
        <begin position="375"/>
        <end position="392"/>
    </location>
</feature>
<dbReference type="AlphaFoldDB" id="A0AB40CJC8"/>
<evidence type="ECO:0000313" key="2">
    <source>
        <dbReference type="Proteomes" id="UP001515500"/>
    </source>
</evidence>
<name>A0AB40CJC8_DIOCR</name>
<dbReference type="InterPro" id="IPR004252">
    <property type="entry name" value="Probable_transposase_24"/>
</dbReference>
<dbReference type="GeneID" id="120276493"/>
<evidence type="ECO:0000313" key="3">
    <source>
        <dbReference type="RefSeq" id="XP_039139183.1"/>
    </source>
</evidence>
<organism evidence="2 3">
    <name type="scientific">Dioscorea cayennensis subsp. rotundata</name>
    <name type="common">White Guinea yam</name>
    <name type="synonym">Dioscorea rotundata</name>
    <dbReference type="NCBI Taxonomy" id="55577"/>
    <lineage>
        <taxon>Eukaryota</taxon>
        <taxon>Viridiplantae</taxon>
        <taxon>Streptophyta</taxon>
        <taxon>Embryophyta</taxon>
        <taxon>Tracheophyta</taxon>
        <taxon>Spermatophyta</taxon>
        <taxon>Magnoliopsida</taxon>
        <taxon>Liliopsida</taxon>
        <taxon>Dioscoreales</taxon>
        <taxon>Dioscoreaceae</taxon>
        <taxon>Dioscorea</taxon>
    </lineage>
</organism>
<gene>
    <name evidence="3" type="primary">LOC120276493</name>
</gene>